<dbReference type="AlphaFoldDB" id="A0A655ASK0"/>
<dbReference type="Proteomes" id="UP000049023">
    <property type="component" value="Unassembled WGS sequence"/>
</dbReference>
<gene>
    <name evidence="1" type="ORF">ERS027661_05055</name>
</gene>
<proteinExistence type="predicted"/>
<organism evidence="1 2">
    <name type="scientific">Mycobacterium tuberculosis</name>
    <dbReference type="NCBI Taxonomy" id="1773"/>
    <lineage>
        <taxon>Bacteria</taxon>
        <taxon>Bacillati</taxon>
        <taxon>Actinomycetota</taxon>
        <taxon>Actinomycetes</taxon>
        <taxon>Mycobacteriales</taxon>
        <taxon>Mycobacteriaceae</taxon>
        <taxon>Mycobacterium</taxon>
        <taxon>Mycobacterium tuberculosis complex</taxon>
    </lineage>
</organism>
<protein>
    <submittedName>
        <fullName evidence="1">Uncharacterized protein</fullName>
    </submittedName>
</protein>
<reference evidence="1 2" key="1">
    <citation type="submission" date="2015-03" db="EMBL/GenBank/DDBJ databases">
        <authorList>
            <consortium name="Pathogen Informatics"/>
        </authorList>
    </citation>
    <scope>NUCLEOTIDE SEQUENCE [LARGE SCALE GENOMIC DNA]</scope>
    <source>
        <strain evidence="1 2">Bir 187</strain>
    </source>
</reference>
<evidence type="ECO:0000313" key="1">
    <source>
        <dbReference type="EMBL" id="CKU79804.1"/>
    </source>
</evidence>
<accession>A0A655ASK0</accession>
<evidence type="ECO:0000313" key="2">
    <source>
        <dbReference type="Proteomes" id="UP000049023"/>
    </source>
</evidence>
<sequence length="38" mass="4206">MLSPIIGKALAMIAEQRMATPAVLTIAEKTLRIKKIQR</sequence>
<dbReference type="EMBL" id="CNFU01003072">
    <property type="protein sequence ID" value="CKU79804.1"/>
    <property type="molecule type" value="Genomic_DNA"/>
</dbReference>
<name>A0A655ASK0_MYCTX</name>